<dbReference type="EMBL" id="JNBR01000430">
    <property type="protein sequence ID" value="OQR93092.1"/>
    <property type="molecule type" value="Genomic_DNA"/>
</dbReference>
<proteinExistence type="predicted"/>
<accession>A0A1V9Z590</accession>
<feature type="region of interest" description="Disordered" evidence="1">
    <location>
        <begin position="160"/>
        <end position="226"/>
    </location>
</feature>
<comment type="caution">
    <text evidence="2">The sequence shown here is derived from an EMBL/GenBank/DDBJ whole genome shotgun (WGS) entry which is preliminary data.</text>
</comment>
<sequence>MALPAGVSSHAVLEAIDRLLRATAPVSAPAKKQRPPVAAPVPLHRGHSFARTPRTPLVSKPSRLGPGAYTAVPVKKRLPGVAWRPDKPPPLPQHLHPCFASSDDSDSDAAPPPRRHPGRPAPKPGKPPPRGVGFHTISYALLEPRVRHAPLFEAAEKARAAHSRSRRRHRLVVQSYSSLRSSKGARGPPAATVQPRPTGPATFPKGRATRVRRGGPAPSLAHRQWGTAPGGLRFDVAPGREVVVCRQKRRVQLVPFNAPIEPKATLGPGSYTASAPARQRCVVNYTKAKGRSDAKVDAFGRKVTREGLEFRSVPAVAPWHRRVLGLVDMGRVVGREEDPVAEDSLALSPQYAFGKRGAKGLVPFAKQTARGDNQREHEAERLDLHVEYASVEPRVMSFPLPLAIAAACKNVPELDLDPHYEYLWANGPSLVPMSKDATARWCPVDRPEVECDLEITTPLHVQSRFKKPVCGVQMATQLPRPVQAAADDGGADYSDALKPCTRPRTVDMARDRTPRDVFRPAESGALVLEPDVVLHSRVKRVVASVLMSTQSGRESWPGKQAPMVPFAPVTSSSSRPTAMRAAPLKLRTGRSCEALRREEELQLSPKTTGLSDAHRLGKGILPMHKTTGRK</sequence>
<reference evidence="2 3" key="1">
    <citation type="journal article" date="2014" name="Genome Biol. Evol.">
        <title>The secreted proteins of Achlya hypogyna and Thraustotheca clavata identify the ancestral oomycete secretome and reveal gene acquisitions by horizontal gene transfer.</title>
        <authorList>
            <person name="Misner I."/>
            <person name="Blouin N."/>
            <person name="Leonard G."/>
            <person name="Richards T.A."/>
            <person name="Lane C.E."/>
        </authorList>
    </citation>
    <scope>NUCLEOTIDE SEQUENCE [LARGE SCALE GENOMIC DNA]</scope>
    <source>
        <strain evidence="2 3">ATCC 48635</strain>
    </source>
</reference>
<gene>
    <name evidence="2" type="ORF">ACHHYP_02968</name>
</gene>
<evidence type="ECO:0000256" key="1">
    <source>
        <dbReference type="SAM" id="MobiDB-lite"/>
    </source>
</evidence>
<name>A0A1V9Z590_ACHHY</name>
<feature type="compositionally biased region" description="Pro residues" evidence="1">
    <location>
        <begin position="119"/>
        <end position="130"/>
    </location>
</feature>
<evidence type="ECO:0000313" key="3">
    <source>
        <dbReference type="Proteomes" id="UP000243579"/>
    </source>
</evidence>
<dbReference type="OrthoDB" id="63850at2759"/>
<dbReference type="AlphaFoldDB" id="A0A1V9Z590"/>
<protein>
    <submittedName>
        <fullName evidence="2">Uncharacterized protein</fullName>
    </submittedName>
</protein>
<keyword evidence="3" id="KW-1185">Reference proteome</keyword>
<organism evidence="2 3">
    <name type="scientific">Achlya hypogyna</name>
    <name type="common">Oomycete</name>
    <name type="synonym">Protoachlya hypogyna</name>
    <dbReference type="NCBI Taxonomy" id="1202772"/>
    <lineage>
        <taxon>Eukaryota</taxon>
        <taxon>Sar</taxon>
        <taxon>Stramenopiles</taxon>
        <taxon>Oomycota</taxon>
        <taxon>Saprolegniomycetes</taxon>
        <taxon>Saprolegniales</taxon>
        <taxon>Achlyaceae</taxon>
        <taxon>Achlya</taxon>
    </lineage>
</organism>
<evidence type="ECO:0000313" key="2">
    <source>
        <dbReference type="EMBL" id="OQR93092.1"/>
    </source>
</evidence>
<feature type="region of interest" description="Disordered" evidence="1">
    <location>
        <begin position="26"/>
        <end position="134"/>
    </location>
</feature>
<feature type="compositionally biased region" description="Basic residues" evidence="1">
    <location>
        <begin position="160"/>
        <end position="171"/>
    </location>
</feature>
<dbReference type="Proteomes" id="UP000243579">
    <property type="component" value="Unassembled WGS sequence"/>
</dbReference>